<protein>
    <submittedName>
        <fullName evidence="2">Uncharacterized protein</fullName>
    </submittedName>
</protein>
<keyword evidence="3" id="KW-1185">Reference proteome</keyword>
<dbReference type="EMBL" id="BJZQ01000019">
    <property type="protein sequence ID" value="GEO90468.1"/>
    <property type="molecule type" value="Genomic_DNA"/>
</dbReference>
<name>A0A512HYE7_9ACTN</name>
<accession>A0A512HYE7</accession>
<evidence type="ECO:0000256" key="1">
    <source>
        <dbReference type="SAM" id="Phobius"/>
    </source>
</evidence>
<dbReference type="RefSeq" id="WP_186813961.1">
    <property type="nucleotide sequence ID" value="NZ_BAAAYQ010000005.1"/>
</dbReference>
<evidence type="ECO:0000313" key="2">
    <source>
        <dbReference type="EMBL" id="GEO90468.1"/>
    </source>
</evidence>
<proteinExistence type="predicted"/>
<reference evidence="2 3" key="1">
    <citation type="submission" date="2019-07" db="EMBL/GenBank/DDBJ databases">
        <title>Whole genome shotgun sequence of Aeromicrobium flavum NBRC 107625.</title>
        <authorList>
            <person name="Hosoyama A."/>
            <person name="Uohara A."/>
            <person name="Ohji S."/>
            <person name="Ichikawa N."/>
        </authorList>
    </citation>
    <scope>NUCLEOTIDE SEQUENCE [LARGE SCALE GENOMIC DNA]</scope>
    <source>
        <strain evidence="2 3">NBRC 107625</strain>
    </source>
</reference>
<dbReference type="AlphaFoldDB" id="A0A512HYE7"/>
<feature type="transmembrane region" description="Helical" evidence="1">
    <location>
        <begin position="12"/>
        <end position="32"/>
    </location>
</feature>
<dbReference type="Proteomes" id="UP000321769">
    <property type="component" value="Unassembled WGS sequence"/>
</dbReference>
<keyword evidence="1" id="KW-0812">Transmembrane</keyword>
<gene>
    <name evidence="2" type="ORF">AFL01nite_27950</name>
</gene>
<keyword evidence="1" id="KW-0472">Membrane</keyword>
<organism evidence="2 3">
    <name type="scientific">Aeromicrobium flavum</name>
    <dbReference type="NCBI Taxonomy" id="416568"/>
    <lineage>
        <taxon>Bacteria</taxon>
        <taxon>Bacillati</taxon>
        <taxon>Actinomycetota</taxon>
        <taxon>Actinomycetes</taxon>
        <taxon>Propionibacteriales</taxon>
        <taxon>Nocardioidaceae</taxon>
        <taxon>Aeromicrobium</taxon>
    </lineage>
</organism>
<comment type="caution">
    <text evidence="2">The sequence shown here is derived from an EMBL/GenBank/DDBJ whole genome shotgun (WGS) entry which is preliminary data.</text>
</comment>
<sequence length="49" mass="5349">MNHIDWQRVRRTALVLACATYFGTLTVIGQVADGGPVPEPPAQRVEASR</sequence>
<evidence type="ECO:0000313" key="3">
    <source>
        <dbReference type="Proteomes" id="UP000321769"/>
    </source>
</evidence>
<keyword evidence="1" id="KW-1133">Transmembrane helix</keyword>